<dbReference type="GO" id="GO:0019433">
    <property type="term" value="P:triglyceride catabolic process"/>
    <property type="evidence" value="ECO:0007669"/>
    <property type="project" value="TreeGrafter"/>
</dbReference>
<dbReference type="InterPro" id="IPR036291">
    <property type="entry name" value="NAD(P)-bd_dom_sf"/>
</dbReference>
<dbReference type="GO" id="GO:0006654">
    <property type="term" value="P:phosphatidic acid biosynthetic process"/>
    <property type="evidence" value="ECO:0007669"/>
    <property type="project" value="TreeGrafter"/>
</dbReference>
<dbReference type="GO" id="GO:0005811">
    <property type="term" value="C:lipid droplet"/>
    <property type="evidence" value="ECO:0007669"/>
    <property type="project" value="TreeGrafter"/>
</dbReference>
<proteinExistence type="inferred from homology"/>
<dbReference type="InterPro" id="IPR020904">
    <property type="entry name" value="Sc_DH/Rdtase_CS"/>
</dbReference>
<dbReference type="Proteomes" id="UP000054771">
    <property type="component" value="Unassembled WGS sequence"/>
</dbReference>
<dbReference type="OMA" id="CPRWIVE"/>
<dbReference type="Gene3D" id="3.40.50.720">
    <property type="entry name" value="NAD(P)-binding Rossmann-like Domain"/>
    <property type="match status" value="1"/>
</dbReference>
<dbReference type="GO" id="GO:0000140">
    <property type="term" value="F:acylglycerone-phosphate reductase (NADP+) activity"/>
    <property type="evidence" value="ECO:0007669"/>
    <property type="project" value="TreeGrafter"/>
</dbReference>
<gene>
    <name evidence="5" type="ORF">ASPCAL02372</name>
</gene>
<reference evidence="6" key="1">
    <citation type="journal article" date="2016" name="Genome Announc.">
        <title>Draft genome sequences of fungus Aspergillus calidoustus.</title>
        <authorList>
            <person name="Horn F."/>
            <person name="Linde J."/>
            <person name="Mattern D.J."/>
            <person name="Walther G."/>
            <person name="Guthke R."/>
            <person name="Scherlach K."/>
            <person name="Martin K."/>
            <person name="Brakhage A.A."/>
            <person name="Petzke L."/>
            <person name="Valiante V."/>
        </authorList>
    </citation>
    <scope>NUCLEOTIDE SEQUENCE [LARGE SCALE GENOMIC DNA]</scope>
    <source>
        <strain evidence="6">SF006504</strain>
    </source>
</reference>
<dbReference type="PRINTS" id="PR00081">
    <property type="entry name" value="GDHRDH"/>
</dbReference>
<keyword evidence="2" id="KW-0521">NADP</keyword>
<dbReference type="GO" id="GO:0044550">
    <property type="term" value="P:secondary metabolite biosynthetic process"/>
    <property type="evidence" value="ECO:0007669"/>
    <property type="project" value="UniProtKB-ARBA"/>
</dbReference>
<dbReference type="PROSITE" id="PS00061">
    <property type="entry name" value="ADH_SHORT"/>
    <property type="match status" value="1"/>
</dbReference>
<sequence length="280" mass="30911">MSATKRTILITGCTQSSIGSTLAKEFAALGYKVYATARRVSNMADLASIKNITLLALDVSSSESITAVRDQLQSETNGQLDILYHNAGYRSLAMAAETPPVEAQRTLAVNLLGIVEMNRQFADMVIAARGTIVFTSSLSAFTPHPSHALYCASKAALHVYAGALRIEMKPFGVRVVLVNTGGIKTEMSSQRIKLQADSRYKYLEAKINHAWDVIGGGQITAEEYGKYVVRRITRGSAKTIWCGNHIWTIWLVEHLNLQWAYDLYYGRIYGLDTEAPKREV</sequence>
<dbReference type="AlphaFoldDB" id="A0A0U5GMM7"/>
<keyword evidence="6" id="KW-1185">Reference proteome</keyword>
<dbReference type="EMBL" id="CDMC01000002">
    <property type="protein sequence ID" value="CEN59931.1"/>
    <property type="molecule type" value="Genomic_DNA"/>
</dbReference>
<keyword evidence="3" id="KW-0560">Oxidoreductase</keyword>
<evidence type="ECO:0000256" key="4">
    <source>
        <dbReference type="RuleBase" id="RU000363"/>
    </source>
</evidence>
<evidence type="ECO:0000256" key="3">
    <source>
        <dbReference type="ARBA" id="ARBA00023002"/>
    </source>
</evidence>
<dbReference type="OrthoDB" id="1274115at2759"/>
<dbReference type="SUPFAM" id="SSF51735">
    <property type="entry name" value="NAD(P)-binding Rossmann-fold domains"/>
    <property type="match status" value="1"/>
</dbReference>
<dbReference type="PANTHER" id="PTHR44169:SF6">
    <property type="entry name" value="NADPH-DEPENDENT 1-ACYLDIHYDROXYACETONE PHOSPHATE REDUCTASE"/>
    <property type="match status" value="1"/>
</dbReference>
<dbReference type="GO" id="GO:0004806">
    <property type="term" value="F:triacylglycerol lipase activity"/>
    <property type="evidence" value="ECO:0007669"/>
    <property type="project" value="TreeGrafter"/>
</dbReference>
<dbReference type="PANTHER" id="PTHR44169">
    <property type="entry name" value="NADPH-DEPENDENT 1-ACYLDIHYDROXYACETONE PHOSPHATE REDUCTASE"/>
    <property type="match status" value="1"/>
</dbReference>
<evidence type="ECO:0000256" key="1">
    <source>
        <dbReference type="ARBA" id="ARBA00006484"/>
    </source>
</evidence>
<evidence type="ECO:0000313" key="6">
    <source>
        <dbReference type="Proteomes" id="UP000054771"/>
    </source>
</evidence>
<accession>A0A0U5GMM7</accession>
<name>A0A0U5GMM7_ASPCI</name>
<dbReference type="Pfam" id="PF00106">
    <property type="entry name" value="adh_short"/>
    <property type="match status" value="1"/>
</dbReference>
<evidence type="ECO:0000313" key="5">
    <source>
        <dbReference type="EMBL" id="CEN59931.1"/>
    </source>
</evidence>
<organism evidence="5 6">
    <name type="scientific">Aspergillus calidoustus</name>
    <dbReference type="NCBI Taxonomy" id="454130"/>
    <lineage>
        <taxon>Eukaryota</taxon>
        <taxon>Fungi</taxon>
        <taxon>Dikarya</taxon>
        <taxon>Ascomycota</taxon>
        <taxon>Pezizomycotina</taxon>
        <taxon>Eurotiomycetes</taxon>
        <taxon>Eurotiomycetidae</taxon>
        <taxon>Eurotiales</taxon>
        <taxon>Aspergillaceae</taxon>
        <taxon>Aspergillus</taxon>
        <taxon>Aspergillus subgen. Nidulantes</taxon>
    </lineage>
</organism>
<dbReference type="STRING" id="454130.A0A0U5GMM7"/>
<comment type="similarity">
    <text evidence="1 4">Belongs to the short-chain dehydrogenases/reductases (SDR) family.</text>
</comment>
<dbReference type="InterPro" id="IPR002347">
    <property type="entry name" value="SDR_fam"/>
</dbReference>
<dbReference type="PRINTS" id="PR00080">
    <property type="entry name" value="SDRFAMILY"/>
</dbReference>
<protein>
    <submittedName>
        <fullName evidence="5">Uncharacterized protein</fullName>
    </submittedName>
</protein>
<evidence type="ECO:0000256" key="2">
    <source>
        <dbReference type="ARBA" id="ARBA00022857"/>
    </source>
</evidence>
<dbReference type="GO" id="GO:0005783">
    <property type="term" value="C:endoplasmic reticulum"/>
    <property type="evidence" value="ECO:0007669"/>
    <property type="project" value="TreeGrafter"/>
</dbReference>